<dbReference type="AlphaFoldDB" id="A0A9D4AB79"/>
<dbReference type="SUPFAM" id="SSF57756">
    <property type="entry name" value="Retrovirus zinc finger-like domains"/>
    <property type="match status" value="1"/>
</dbReference>
<reference evidence="4 5" key="1">
    <citation type="journal article" date="2021" name="Plant Biotechnol. J.">
        <title>Multi-omics assisted identification of the key and species-specific regulatory components of drought-tolerant mechanisms in Gossypium stocksii.</title>
        <authorList>
            <person name="Yu D."/>
            <person name="Ke L."/>
            <person name="Zhang D."/>
            <person name="Wu Y."/>
            <person name="Sun Y."/>
            <person name="Mei J."/>
            <person name="Sun J."/>
            <person name="Sun Y."/>
        </authorList>
    </citation>
    <scope>NUCLEOTIDE SEQUENCE [LARGE SCALE GENOMIC DNA]</scope>
    <source>
        <strain evidence="5">cv. E1</strain>
        <tissue evidence="4">Leaf</tissue>
    </source>
</reference>
<dbReference type="Proteomes" id="UP000828251">
    <property type="component" value="Unassembled WGS sequence"/>
</dbReference>
<gene>
    <name evidence="4" type="ORF">J1N35_009787</name>
</gene>
<name>A0A9D4AB79_9ROSI</name>
<dbReference type="GO" id="GO:0008270">
    <property type="term" value="F:zinc ion binding"/>
    <property type="evidence" value="ECO:0007669"/>
    <property type="project" value="UniProtKB-KW"/>
</dbReference>
<organism evidence="4 5">
    <name type="scientific">Gossypium stocksii</name>
    <dbReference type="NCBI Taxonomy" id="47602"/>
    <lineage>
        <taxon>Eukaryota</taxon>
        <taxon>Viridiplantae</taxon>
        <taxon>Streptophyta</taxon>
        <taxon>Embryophyta</taxon>
        <taxon>Tracheophyta</taxon>
        <taxon>Spermatophyta</taxon>
        <taxon>Magnoliopsida</taxon>
        <taxon>eudicotyledons</taxon>
        <taxon>Gunneridae</taxon>
        <taxon>Pentapetalae</taxon>
        <taxon>rosids</taxon>
        <taxon>malvids</taxon>
        <taxon>Malvales</taxon>
        <taxon>Malvaceae</taxon>
        <taxon>Malvoideae</taxon>
        <taxon>Gossypium</taxon>
    </lineage>
</organism>
<dbReference type="PANTHER" id="PTHR31286:SF173">
    <property type="entry name" value="DUF4283 DOMAIN-CONTAINING PROTEIN"/>
    <property type="match status" value="1"/>
</dbReference>
<keyword evidence="5" id="KW-1185">Reference proteome</keyword>
<feature type="region of interest" description="Disordered" evidence="2">
    <location>
        <begin position="148"/>
        <end position="167"/>
    </location>
</feature>
<protein>
    <recommendedName>
        <fullName evidence="3">CCHC-type domain-containing protein</fullName>
    </recommendedName>
</protein>
<dbReference type="GO" id="GO:0003676">
    <property type="term" value="F:nucleic acid binding"/>
    <property type="evidence" value="ECO:0007669"/>
    <property type="project" value="InterPro"/>
</dbReference>
<keyword evidence="1" id="KW-0479">Metal-binding</keyword>
<comment type="caution">
    <text evidence="4">The sequence shown here is derived from an EMBL/GenBank/DDBJ whole genome shotgun (WGS) entry which is preliminary data.</text>
</comment>
<dbReference type="EMBL" id="JAIQCV010000004">
    <property type="protein sequence ID" value="KAH1106019.1"/>
    <property type="molecule type" value="Genomic_DNA"/>
</dbReference>
<sequence>MAWIRLPGLPGYLYKRQIIEAISRLIGKEVKLDLQTDNRTWGWLARLAVFINLDNPLTSKVLVDGVIQRVEYEALPTVCFNCGKYGHVKELCPSVGVKVALERPATEENGFTNLKEGETHASGLMEVQRDGPSEKRIGPNVSLSFNRGRGSVNKGGNNRGRVSLNRSFKEKGGRLKNVGISRILLTEAISSVVNLVNSQVGSGTKMIGGSAEG</sequence>
<evidence type="ECO:0000313" key="5">
    <source>
        <dbReference type="Proteomes" id="UP000828251"/>
    </source>
</evidence>
<keyword evidence="1" id="KW-0863">Zinc-finger</keyword>
<dbReference type="InterPro" id="IPR036875">
    <property type="entry name" value="Znf_CCHC_sf"/>
</dbReference>
<dbReference type="PANTHER" id="PTHR31286">
    <property type="entry name" value="GLYCINE-RICH CELL WALL STRUCTURAL PROTEIN 1.8-LIKE"/>
    <property type="match status" value="1"/>
</dbReference>
<evidence type="ECO:0000256" key="1">
    <source>
        <dbReference type="PROSITE-ProRule" id="PRU00047"/>
    </source>
</evidence>
<evidence type="ECO:0000259" key="3">
    <source>
        <dbReference type="PROSITE" id="PS50158"/>
    </source>
</evidence>
<feature type="domain" description="CCHC-type" evidence="3">
    <location>
        <begin position="79"/>
        <end position="94"/>
    </location>
</feature>
<dbReference type="SMART" id="SM00343">
    <property type="entry name" value="ZnF_C2HC"/>
    <property type="match status" value="1"/>
</dbReference>
<evidence type="ECO:0000313" key="4">
    <source>
        <dbReference type="EMBL" id="KAH1106019.1"/>
    </source>
</evidence>
<accession>A0A9D4AB79</accession>
<dbReference type="OrthoDB" id="995555at2759"/>
<evidence type="ECO:0000256" key="2">
    <source>
        <dbReference type="SAM" id="MobiDB-lite"/>
    </source>
</evidence>
<dbReference type="PROSITE" id="PS50158">
    <property type="entry name" value="ZF_CCHC"/>
    <property type="match status" value="1"/>
</dbReference>
<keyword evidence="1" id="KW-0862">Zinc</keyword>
<dbReference type="InterPro" id="IPR040256">
    <property type="entry name" value="At4g02000-like"/>
</dbReference>
<dbReference type="InterPro" id="IPR001878">
    <property type="entry name" value="Znf_CCHC"/>
</dbReference>
<proteinExistence type="predicted"/>